<name>A0ACC3NX71_9PEZI</name>
<gene>
    <name evidence="1" type="ORF">LTR37_001483</name>
</gene>
<dbReference type="Proteomes" id="UP001281147">
    <property type="component" value="Unassembled WGS sequence"/>
</dbReference>
<keyword evidence="2" id="KW-1185">Reference proteome</keyword>
<protein>
    <submittedName>
        <fullName evidence="1">Uncharacterized protein</fullName>
    </submittedName>
</protein>
<organism evidence="1 2">
    <name type="scientific">Vermiconidia calcicola</name>
    <dbReference type="NCBI Taxonomy" id="1690605"/>
    <lineage>
        <taxon>Eukaryota</taxon>
        <taxon>Fungi</taxon>
        <taxon>Dikarya</taxon>
        <taxon>Ascomycota</taxon>
        <taxon>Pezizomycotina</taxon>
        <taxon>Dothideomycetes</taxon>
        <taxon>Dothideomycetidae</taxon>
        <taxon>Mycosphaerellales</taxon>
        <taxon>Extremaceae</taxon>
        <taxon>Vermiconidia</taxon>
    </lineage>
</organism>
<evidence type="ECO:0000313" key="1">
    <source>
        <dbReference type="EMBL" id="KAK3723999.1"/>
    </source>
</evidence>
<evidence type="ECO:0000313" key="2">
    <source>
        <dbReference type="Proteomes" id="UP001281147"/>
    </source>
</evidence>
<accession>A0ACC3NX71</accession>
<reference evidence="1" key="1">
    <citation type="submission" date="2023-07" db="EMBL/GenBank/DDBJ databases">
        <title>Black Yeasts Isolated from many extreme environments.</title>
        <authorList>
            <person name="Coleine C."/>
            <person name="Stajich J.E."/>
            <person name="Selbmann L."/>
        </authorList>
    </citation>
    <scope>NUCLEOTIDE SEQUENCE</scope>
    <source>
        <strain evidence="1">CCFEE 5714</strain>
    </source>
</reference>
<sequence length="158" mass="18187">MATLLTIPGVIRNHIYDLALPKNAVHYFGGIRDGPPALSRASHQLRKETLPIWRSSNRFVMQQYETELHPDGSNVNYNRFRLSREAGFEHIENLDWVLVWHMPKKFNPHPDEYVGITLVIEHSECCLTIAKEEPGAMSENWDTSKKRDEGCSARDDDV</sequence>
<dbReference type="EMBL" id="JAUTXU010000007">
    <property type="protein sequence ID" value="KAK3723999.1"/>
    <property type="molecule type" value="Genomic_DNA"/>
</dbReference>
<comment type="caution">
    <text evidence="1">The sequence shown here is derived from an EMBL/GenBank/DDBJ whole genome shotgun (WGS) entry which is preliminary data.</text>
</comment>
<proteinExistence type="predicted"/>